<evidence type="ECO:0000313" key="1">
    <source>
        <dbReference type="EMBL" id="QJD79212.1"/>
    </source>
</evidence>
<sequence length="49" mass="5602">MNSKIRKIKNLRLFLLEQIAGLSTKQLNAVRVMSNNNIIWNIAHLIAAQ</sequence>
<gene>
    <name evidence="1" type="ORF">HH216_12905</name>
</gene>
<dbReference type="EMBL" id="CP051677">
    <property type="protein sequence ID" value="QJD79212.1"/>
    <property type="molecule type" value="Genomic_DNA"/>
</dbReference>
<proteinExistence type="predicted"/>
<dbReference type="InterPro" id="IPR034660">
    <property type="entry name" value="DinB/YfiT-like"/>
</dbReference>
<protein>
    <submittedName>
        <fullName evidence="1">DinB family protein</fullName>
    </submittedName>
</protein>
<name>A0A7L5DNS5_9BACT</name>
<dbReference type="Proteomes" id="UP000501128">
    <property type="component" value="Chromosome"/>
</dbReference>
<reference evidence="1 2" key="1">
    <citation type="submission" date="2020-04" db="EMBL/GenBank/DDBJ databases">
        <title>Genome sequencing of novel species.</title>
        <authorList>
            <person name="Heo J."/>
            <person name="Kim S.-J."/>
            <person name="Kim J.-S."/>
            <person name="Hong S.-B."/>
            <person name="Kwon S.-W."/>
        </authorList>
    </citation>
    <scope>NUCLEOTIDE SEQUENCE [LARGE SCALE GENOMIC DNA]</scope>
    <source>
        <strain evidence="1 2">CJU-R4</strain>
    </source>
</reference>
<organism evidence="1 2">
    <name type="scientific">Spirosoma rhododendri</name>
    <dbReference type="NCBI Taxonomy" id="2728024"/>
    <lineage>
        <taxon>Bacteria</taxon>
        <taxon>Pseudomonadati</taxon>
        <taxon>Bacteroidota</taxon>
        <taxon>Cytophagia</taxon>
        <taxon>Cytophagales</taxon>
        <taxon>Cytophagaceae</taxon>
        <taxon>Spirosoma</taxon>
    </lineage>
</organism>
<keyword evidence="2" id="KW-1185">Reference proteome</keyword>
<accession>A0A7L5DNS5</accession>
<dbReference type="KEGG" id="srho:HH216_12905"/>
<dbReference type="SUPFAM" id="SSF109854">
    <property type="entry name" value="DinB/YfiT-like putative metalloenzymes"/>
    <property type="match status" value="1"/>
</dbReference>
<evidence type="ECO:0000313" key="2">
    <source>
        <dbReference type="Proteomes" id="UP000501128"/>
    </source>
</evidence>
<dbReference type="RefSeq" id="WP_169551178.1">
    <property type="nucleotide sequence ID" value="NZ_CP051677.1"/>
</dbReference>
<dbReference type="AlphaFoldDB" id="A0A7L5DNS5"/>